<protein>
    <submittedName>
        <fullName evidence="4">Uncharacterized protein</fullName>
    </submittedName>
</protein>
<dbReference type="GO" id="GO:0051015">
    <property type="term" value="F:actin filament binding"/>
    <property type="evidence" value="ECO:0007669"/>
    <property type="project" value="TreeGrafter"/>
</dbReference>
<reference evidence="4 5" key="1">
    <citation type="submission" date="2023-08" db="EMBL/GenBank/DDBJ databases">
        <title>Black Yeasts Isolated from many extreme environments.</title>
        <authorList>
            <person name="Coleine C."/>
            <person name="Stajich J.E."/>
            <person name="Selbmann L."/>
        </authorList>
    </citation>
    <scope>NUCLEOTIDE SEQUENCE [LARGE SCALE GENOMIC DNA]</scope>
    <source>
        <strain evidence="4 5">CCFEE 5935</strain>
    </source>
</reference>
<keyword evidence="1" id="KW-0175">Coiled coil</keyword>
<keyword evidence="3" id="KW-0732">Signal</keyword>
<name>A0AAV9NZN7_9PEZI</name>
<feature type="compositionally biased region" description="Basic and acidic residues" evidence="2">
    <location>
        <begin position="1264"/>
        <end position="1281"/>
    </location>
</feature>
<feature type="signal peptide" evidence="3">
    <location>
        <begin position="1"/>
        <end position="17"/>
    </location>
</feature>
<dbReference type="GO" id="GO:0032982">
    <property type="term" value="C:myosin filament"/>
    <property type="evidence" value="ECO:0007669"/>
    <property type="project" value="TreeGrafter"/>
</dbReference>
<feature type="compositionally biased region" description="Polar residues" evidence="2">
    <location>
        <begin position="926"/>
        <end position="941"/>
    </location>
</feature>
<feature type="compositionally biased region" description="Polar residues" evidence="2">
    <location>
        <begin position="1017"/>
        <end position="1028"/>
    </location>
</feature>
<evidence type="ECO:0000256" key="3">
    <source>
        <dbReference type="SAM" id="SignalP"/>
    </source>
</evidence>
<feature type="coiled-coil region" evidence="1">
    <location>
        <begin position="240"/>
        <end position="444"/>
    </location>
</feature>
<comment type="caution">
    <text evidence="4">The sequence shown here is derived from an EMBL/GenBank/DDBJ whole genome shotgun (WGS) entry which is preliminary data.</text>
</comment>
<feature type="compositionally biased region" description="Basic and acidic residues" evidence="2">
    <location>
        <begin position="1162"/>
        <end position="1201"/>
    </location>
</feature>
<feature type="compositionally biased region" description="Polar residues" evidence="2">
    <location>
        <begin position="1207"/>
        <end position="1222"/>
    </location>
</feature>
<evidence type="ECO:0000256" key="2">
    <source>
        <dbReference type="SAM" id="MobiDB-lite"/>
    </source>
</evidence>
<dbReference type="PANTHER" id="PTHR45615">
    <property type="entry name" value="MYOSIN HEAVY CHAIN, NON-MUSCLE"/>
    <property type="match status" value="1"/>
</dbReference>
<feature type="compositionally biased region" description="Polar residues" evidence="2">
    <location>
        <begin position="1392"/>
        <end position="1405"/>
    </location>
</feature>
<feature type="coiled-coil region" evidence="1">
    <location>
        <begin position="487"/>
        <end position="514"/>
    </location>
</feature>
<dbReference type="GeneID" id="89929968"/>
<dbReference type="GO" id="GO:0000146">
    <property type="term" value="F:microfilament motor activity"/>
    <property type="evidence" value="ECO:0007669"/>
    <property type="project" value="TreeGrafter"/>
</dbReference>
<feature type="compositionally biased region" description="Basic and acidic residues" evidence="2">
    <location>
        <begin position="1350"/>
        <end position="1359"/>
    </location>
</feature>
<sequence length="1527" mass="167558">MLGRHLTFTILIGYLSAHWWPAAENYDQYTAGQLANVPETQRVFTPIPSLPSLPSTSSAATSCPAPLVGGYTGVTGTPPAENWLAPFGDDDSSEAGMAASVSAAEVVNRTFCSDCTGVAAAAASETNLVGVLLFLCSLLAPWRDEIFLIVFTILEMTILPPLLDFLWSLVSALLVLPSLLALTVGSSSATVARATVLPVRRFFLGAFRVREYAENAYLRAIIRDQREEMAVLQANSITVAHQAQEQIRLLEARVTSLQDDVNSYRERLDSADALAQRHRDEINVLRLRRDERTKEHREAVEGLKNERDEAQSQMTKLQKEHDQLEEQMQKELAQHRARAVDQVEDEVSQLEEKLRTANEKIKELTTENAELTKEADDAQAQLKAARYEIERMRQQQQSAGTETATAGEVQEIRDQHARDLKTLQDEHQKKIDKLQSDHEEALKKQAKEYKKACDERVKGVEEDHARELARLQNEHQKPVEEQPAALETQANEHKEALEEQVKLHKEALDTQAKEHKAACDKRIKAERERREKVEEGLTEEWEGYFNDANDRTTAAKLALEQANRRLAELESPEATEKLREEREQCRKTKETLAQQNAKLTATRERLEKEREEHQKTRDALNQRNADFAVTANRLQRAMWEFKYYQATQWDNERLYSDIQTQQRVNNWLQRSRNSTNQQLRDARQLIKSFQEEIPSVLDNQQRLMALGRLALQFRKWVAEELQANDLEEETAMIIDRILQTADALLAEVGPEIIEGLMAEANPPASNPSASNPPATDPPATDPPTTDPPASHLPAADASDATTRGNNDEDEDEAPCPAPFSEPDSSDEAPDSGDSAPPPARDDLYEDSDDEEYRGRRDVSKSSKPGDGPTAGEEASSTVRAGENAPTGTAEPSRPSASNDDVSESKEGGDAATATEEALSTAPTGESAPTGSNGPSGRSTFGGTAEENNECVIILSSGEESDNEEEEESEEASGESELDFEDVPLQRGGQVDLGGKTELADVTIIDQEESQESSQQQADSTPPADSTNDAPGAADIECPKVEASLETIAARDIKPLRRTRRRNAEYQCPPPPVASAFTLAQEQYNANKGEAPKVDGFNAATVAVVPLNETVRGEENVDMPGMFTFGGTGAGNVDTTENATEKMDEDTQEAQNETMGQGQEQDGGEKMDEIEKEIKDEQMGDDEKQARDGKVEDDVEMIKDTPPRSPTGLESTLEQTDINSPATSRLAPAGQEQTMQDAGTASNGADAQDDDMGEKESDAGYASDEEFHIYESDGEESERAGSEGEGSQGERSQGERSQGERSQGERSQGERSQGERSQGERSQEGSQGEGSDNGFWQADLCRWMNGSNDPQHPDELRDNPNYEQACRNAGIDPDDPTARPSSGRGGPVYNPFNPRQSRQAAVQSPFSPANGPQYPPPGPSAYPPLNNPQYPQTGPAPYPTLGGYRFQSATTTPFASNGPMYPPPTQPTPTAGHFSTLQLSAMTPAAASTAPGPRYQMTAPQQQSAVPNMRLHAPRQTTPAMIPGQPGY</sequence>
<feature type="compositionally biased region" description="Polar residues" evidence="2">
    <location>
        <begin position="1148"/>
        <end position="1159"/>
    </location>
</feature>
<evidence type="ECO:0000256" key="1">
    <source>
        <dbReference type="SAM" id="Coils"/>
    </source>
</evidence>
<feature type="compositionally biased region" description="Pro residues" evidence="2">
    <location>
        <begin position="1412"/>
        <end position="1425"/>
    </location>
</feature>
<feature type="region of interest" description="Disordered" evidence="2">
    <location>
        <begin position="1114"/>
        <end position="1508"/>
    </location>
</feature>
<feature type="coiled-coil region" evidence="1">
    <location>
        <begin position="575"/>
        <end position="626"/>
    </location>
</feature>
<dbReference type="RefSeq" id="XP_064655725.1">
    <property type="nucleotide sequence ID" value="XM_064805866.1"/>
</dbReference>
<keyword evidence="5" id="KW-1185">Reference proteome</keyword>
<evidence type="ECO:0000313" key="4">
    <source>
        <dbReference type="EMBL" id="KAK5165713.1"/>
    </source>
</evidence>
<dbReference type="GO" id="GO:0016460">
    <property type="term" value="C:myosin II complex"/>
    <property type="evidence" value="ECO:0007669"/>
    <property type="project" value="TreeGrafter"/>
</dbReference>
<feature type="compositionally biased region" description="Low complexity" evidence="2">
    <location>
        <begin position="910"/>
        <end position="923"/>
    </location>
</feature>
<evidence type="ECO:0000313" key="5">
    <source>
        <dbReference type="Proteomes" id="UP001337655"/>
    </source>
</evidence>
<feature type="region of interest" description="Disordered" evidence="2">
    <location>
        <begin position="759"/>
        <end position="1035"/>
    </location>
</feature>
<proteinExistence type="predicted"/>
<feature type="chain" id="PRO_5043328655" evidence="3">
    <location>
        <begin position="18"/>
        <end position="1527"/>
    </location>
</feature>
<accession>A0AAV9NZN7</accession>
<dbReference type="EMBL" id="JAVRRT010000015">
    <property type="protein sequence ID" value="KAK5165713.1"/>
    <property type="molecule type" value="Genomic_DNA"/>
</dbReference>
<feature type="compositionally biased region" description="Pro residues" evidence="2">
    <location>
        <begin position="774"/>
        <end position="786"/>
    </location>
</feature>
<organism evidence="4 5">
    <name type="scientific">Saxophila tyrrhenica</name>
    <dbReference type="NCBI Taxonomy" id="1690608"/>
    <lineage>
        <taxon>Eukaryota</taxon>
        <taxon>Fungi</taxon>
        <taxon>Dikarya</taxon>
        <taxon>Ascomycota</taxon>
        <taxon>Pezizomycotina</taxon>
        <taxon>Dothideomycetes</taxon>
        <taxon>Dothideomycetidae</taxon>
        <taxon>Mycosphaerellales</taxon>
        <taxon>Extremaceae</taxon>
        <taxon>Saxophila</taxon>
    </lineage>
</organism>
<feature type="compositionally biased region" description="Acidic residues" evidence="2">
    <location>
        <begin position="958"/>
        <end position="981"/>
    </location>
</feature>
<feature type="compositionally biased region" description="Low complexity" evidence="2">
    <location>
        <begin position="1479"/>
        <end position="1490"/>
    </location>
</feature>
<feature type="compositionally biased region" description="Low complexity" evidence="2">
    <location>
        <begin position="760"/>
        <end position="773"/>
    </location>
</feature>
<feature type="compositionally biased region" description="Polar residues" evidence="2">
    <location>
        <begin position="1230"/>
        <end position="1244"/>
    </location>
</feature>
<dbReference type="GO" id="GO:0005737">
    <property type="term" value="C:cytoplasm"/>
    <property type="evidence" value="ECO:0007669"/>
    <property type="project" value="TreeGrafter"/>
</dbReference>
<feature type="compositionally biased region" description="Basic and acidic residues" evidence="2">
    <location>
        <begin position="1291"/>
        <end position="1322"/>
    </location>
</feature>
<gene>
    <name evidence="4" type="ORF">LTR77_008636</name>
</gene>
<dbReference type="PANTHER" id="PTHR45615:SF40">
    <property type="entry name" value="MYOSIN HEAVY CHAIN, NON-MUSCLE"/>
    <property type="match status" value="1"/>
</dbReference>
<dbReference type="Proteomes" id="UP001337655">
    <property type="component" value="Unassembled WGS sequence"/>
</dbReference>